<name>A0AAP4PIF3_9BACT</name>
<organism evidence="1 2">
    <name type="scientific">Aliarcobacter butzleri</name>
    <dbReference type="NCBI Taxonomy" id="28197"/>
    <lineage>
        <taxon>Bacteria</taxon>
        <taxon>Pseudomonadati</taxon>
        <taxon>Campylobacterota</taxon>
        <taxon>Epsilonproteobacteria</taxon>
        <taxon>Campylobacterales</taxon>
        <taxon>Arcobacteraceae</taxon>
        <taxon>Aliarcobacter</taxon>
    </lineage>
</organism>
<accession>A0AAP4PIF3</accession>
<dbReference type="AlphaFoldDB" id="A0AAP4PIF3"/>
<reference evidence="1" key="1">
    <citation type="submission" date="2022-12" db="EMBL/GenBank/DDBJ databases">
        <authorList>
            <person name="Uljanovas D."/>
        </authorList>
    </citation>
    <scope>NUCLEOTIDE SEQUENCE</scope>
    <source>
        <strain evidence="1">RCM39</strain>
    </source>
</reference>
<protein>
    <submittedName>
        <fullName evidence="1">Uncharacterized protein</fullName>
    </submittedName>
</protein>
<dbReference type="RefSeq" id="WP_152059191.1">
    <property type="nucleotide sequence ID" value="NZ_CABVSS010000033.1"/>
</dbReference>
<dbReference type="Proteomes" id="UP001171529">
    <property type="component" value="Unassembled WGS sequence"/>
</dbReference>
<sequence length="89" mass="10828">MSEYIVRTKEIEPIIKPEEESYFEKVNEIENVFENVIRKFGSKFPYDDFEKSKLEAYEYGTYIQCNDFIKKIPIEIQSYFTIEEIEEYV</sequence>
<proteinExistence type="predicted"/>
<gene>
    <name evidence="1" type="ORF">O8C91_08950</name>
</gene>
<reference evidence="1" key="2">
    <citation type="journal article" date="2023" name="Microorganisms">
        <title>Genomic Characterization of Arcobacter butzleri Strains Isolated from Various Sources in Lithuania.</title>
        <authorList>
            <person name="Uljanovas D."/>
            <person name="Golz G."/>
            <person name="Fleischmann S."/>
            <person name="Kudirkiene E."/>
            <person name="Kasetiene N."/>
            <person name="Grineviciene A."/>
            <person name="Tamuleviciene E."/>
            <person name="Aksomaitiene J."/>
            <person name="Alter T."/>
            <person name="Malakauskas M."/>
        </authorList>
    </citation>
    <scope>NUCLEOTIDE SEQUENCE</scope>
    <source>
        <strain evidence="1">RCM39</strain>
    </source>
</reference>
<comment type="caution">
    <text evidence="1">The sequence shown here is derived from an EMBL/GenBank/DDBJ whole genome shotgun (WGS) entry which is preliminary data.</text>
</comment>
<dbReference type="EMBL" id="JAPZDC010000006">
    <property type="protein sequence ID" value="MDN5064323.1"/>
    <property type="molecule type" value="Genomic_DNA"/>
</dbReference>
<evidence type="ECO:0000313" key="1">
    <source>
        <dbReference type="EMBL" id="MDN5064323.1"/>
    </source>
</evidence>
<evidence type="ECO:0000313" key="2">
    <source>
        <dbReference type="Proteomes" id="UP001171529"/>
    </source>
</evidence>